<sequence>MVTVAKPTSSRNSSVESFLVCQDYRPPSGYIPTMVAPNLTNLSQQYEPESLNRTIIPFLSCGDLLGHEDDLDADASYPLTESTMLAPIQSPIHPPYEHFIINKSTS</sequence>
<accession>A0A0H5QJ22</accession>
<name>A0A0H5QJ22_9EUKA</name>
<evidence type="ECO:0008006" key="2">
    <source>
        <dbReference type="Google" id="ProtNLM"/>
    </source>
</evidence>
<protein>
    <recommendedName>
        <fullName evidence="2">Ribosomal RNA methyltransferase FtsJ domain-containing protein</fullName>
    </recommendedName>
</protein>
<reference evidence="1" key="1">
    <citation type="submission" date="2015-04" db="EMBL/GenBank/DDBJ databases">
        <title>The genome sequence of the plant pathogenic Rhizarian Plasmodiophora brassicae reveals insights in its biotrophic life cycle and the origin of chitin synthesis.</title>
        <authorList>
            <person name="Schwelm A."/>
            <person name="Fogelqvist J."/>
            <person name="Knaust A."/>
            <person name="Julke S."/>
            <person name="Lilja T."/>
            <person name="Dhandapani V."/>
            <person name="Bonilla-Rosso G."/>
            <person name="Karlsson M."/>
            <person name="Shevchenko A."/>
            <person name="Choi S.R."/>
            <person name="Kim H.G."/>
            <person name="Park J.Y."/>
            <person name="Lim Y.P."/>
            <person name="Ludwig-Muller J."/>
            <person name="Dixelius C."/>
        </authorList>
    </citation>
    <scope>NUCLEOTIDE SEQUENCE</scope>
    <source>
        <tissue evidence="1">Potato root galls</tissue>
    </source>
</reference>
<evidence type="ECO:0000313" key="1">
    <source>
        <dbReference type="EMBL" id="CRZ01286.1"/>
    </source>
</evidence>
<dbReference type="AlphaFoldDB" id="A0A0H5QJ22"/>
<proteinExistence type="predicted"/>
<dbReference type="EMBL" id="HACM01000844">
    <property type="protein sequence ID" value="CRZ01286.1"/>
    <property type="molecule type" value="Transcribed_RNA"/>
</dbReference>
<organism evidence="1">
    <name type="scientific">Spongospora subterranea</name>
    <dbReference type="NCBI Taxonomy" id="70186"/>
    <lineage>
        <taxon>Eukaryota</taxon>
        <taxon>Sar</taxon>
        <taxon>Rhizaria</taxon>
        <taxon>Endomyxa</taxon>
        <taxon>Phytomyxea</taxon>
        <taxon>Plasmodiophorida</taxon>
        <taxon>Plasmodiophoridae</taxon>
        <taxon>Spongospora</taxon>
    </lineage>
</organism>